<accession>A0A921V3H1</accession>
<comment type="caution">
    <text evidence="2">The sequence shown here is derived from an EMBL/GenBank/DDBJ whole genome shotgun (WGS) entry which is preliminary data.</text>
</comment>
<protein>
    <submittedName>
        <fullName evidence="2">Uncharacterized protein</fullName>
    </submittedName>
</protein>
<reference evidence="2" key="1">
    <citation type="journal article" date="2015" name="Genom Data">
        <title>Genome sequences of six Phytophthora species associated with forests in New Zealand.</title>
        <authorList>
            <person name="Studholme D.J."/>
            <person name="McDougal R.L."/>
            <person name="Sambles C."/>
            <person name="Hansen E."/>
            <person name="Hardy G."/>
            <person name="Grant M."/>
            <person name="Ganley R.J."/>
            <person name="Williams N.M."/>
        </authorList>
    </citation>
    <scope>NUCLEOTIDE SEQUENCE</scope>
    <source>
        <strain evidence="2">NZFS 3630</strain>
    </source>
</reference>
<evidence type="ECO:0000256" key="1">
    <source>
        <dbReference type="SAM" id="MobiDB-lite"/>
    </source>
</evidence>
<dbReference type="EMBL" id="JPWU03001350">
    <property type="protein sequence ID" value="KAG2502501.1"/>
    <property type="molecule type" value="Genomic_DNA"/>
</dbReference>
<reference evidence="2" key="2">
    <citation type="submission" date="2020-06" db="EMBL/GenBank/DDBJ databases">
        <authorList>
            <person name="Studholme D.J."/>
        </authorList>
    </citation>
    <scope>NUCLEOTIDE SEQUENCE</scope>
    <source>
        <strain evidence="2">NZFS 3630</strain>
    </source>
</reference>
<gene>
    <name evidence="2" type="ORF">JM18_009396</name>
</gene>
<name>A0A921V3H1_9STRA</name>
<sequence>MPPESLLKALNEAVALDGNDADLRQIALREVQRARVPSEDKFKMFIPAGDIAKTYQLDEILAAITKEGQTDTWTESAPLVCDFIRIPGRGIRFTCTSRSVANKLDGSAIRIFGADFIIKAASMFDRMYYVNLKNVASELDDGVIYDYFKQLGLSPLITPTFQVGSLTSRDRTVWFNTQHKNRALNVTPPSIKARKKREAKKTDIDAPLLDVAKPGIGASYLEWVNATSRISILKPRLSPKGIKFPTTQDQTSDGRLVFGFPCTPTRYEIAFDDPDDEDDAEDTDVDVFVDTELVSADPIKPNPAIGKLISTTSFLHLERNKMPRSNFRRLATATPEAFAALSEPEGRLAAFSAQPHALQPVLNEPTSILETTVCEHAVLRAYSGSSSTSHGPSKQLLTRMKLDFPEEIPRASDILEKLYPEHTDRDKACSFALADLYLRCHTPRIYLDPIKVAALAHTTKPDCLQYSQFLLWSDEVLCALWSGDLDTSDNEESPADNTVVDANSTPSL</sequence>
<dbReference type="AlphaFoldDB" id="A0A921V3H1"/>
<organism evidence="2 3">
    <name type="scientific">Phytophthora kernoviae</name>
    <dbReference type="NCBI Taxonomy" id="325452"/>
    <lineage>
        <taxon>Eukaryota</taxon>
        <taxon>Sar</taxon>
        <taxon>Stramenopiles</taxon>
        <taxon>Oomycota</taxon>
        <taxon>Peronosporomycetes</taxon>
        <taxon>Peronosporales</taxon>
        <taxon>Peronosporaceae</taxon>
        <taxon>Phytophthora</taxon>
    </lineage>
</organism>
<dbReference type="Proteomes" id="UP000792063">
    <property type="component" value="Unassembled WGS sequence"/>
</dbReference>
<feature type="region of interest" description="Disordered" evidence="1">
    <location>
        <begin position="487"/>
        <end position="508"/>
    </location>
</feature>
<evidence type="ECO:0000313" key="3">
    <source>
        <dbReference type="Proteomes" id="UP000792063"/>
    </source>
</evidence>
<evidence type="ECO:0000313" key="2">
    <source>
        <dbReference type="EMBL" id="KAG2502501.1"/>
    </source>
</evidence>
<proteinExistence type="predicted"/>